<dbReference type="Pfam" id="PF15731">
    <property type="entry name" value="MqsA_antitoxin"/>
    <property type="match status" value="1"/>
</dbReference>
<dbReference type="GO" id="GO:0003677">
    <property type="term" value="F:DNA binding"/>
    <property type="evidence" value="ECO:0007669"/>
    <property type="project" value="InterPro"/>
</dbReference>
<proteinExistence type="predicted"/>
<dbReference type="InterPro" id="IPR010982">
    <property type="entry name" value="Lambda_DNA-bd_dom_sf"/>
</dbReference>
<evidence type="ECO:0000313" key="1">
    <source>
        <dbReference type="EMBL" id="QIF93961.1"/>
    </source>
</evidence>
<keyword evidence="2" id="KW-1185">Reference proteome</keyword>
<name>A0A6G6SJH0_PROVU</name>
<evidence type="ECO:0000313" key="2">
    <source>
        <dbReference type="Proteomes" id="UP000503287"/>
    </source>
</evidence>
<dbReference type="Gene3D" id="3.10.20.860">
    <property type="match status" value="1"/>
</dbReference>
<dbReference type="InterPro" id="IPR032758">
    <property type="entry name" value="MqsA/HigA-2"/>
</dbReference>
<dbReference type="RefSeq" id="WP_164526250.1">
    <property type="nucleotide sequence ID" value="NZ_CP047344.1"/>
</dbReference>
<accession>A0A6G6SJH0</accession>
<dbReference type="CDD" id="cd00093">
    <property type="entry name" value="HTH_XRE"/>
    <property type="match status" value="1"/>
</dbReference>
<reference evidence="1 2" key="1">
    <citation type="submission" date="2020-01" db="EMBL/GenBank/DDBJ databases">
        <title>The genomic epidemiology of tigecycline resistance gene tet(X) variants in a swine farm in China.</title>
        <authorList>
            <person name="Peng K."/>
            <person name="Li R."/>
        </authorList>
    </citation>
    <scope>NUCLEOTIDE SEQUENCE [LARGE SCALE GENOMIC DNA]</scope>
    <source>
        <strain evidence="1 2">ZN3</strain>
    </source>
</reference>
<dbReference type="Gene3D" id="1.10.260.40">
    <property type="entry name" value="lambda repressor-like DNA-binding domains"/>
    <property type="match status" value="1"/>
</dbReference>
<dbReference type="NCBIfam" id="TIGR03830">
    <property type="entry name" value="CxxCG_CxxCG_HTH"/>
    <property type="match status" value="1"/>
</dbReference>
<sequence length="186" mass="20800">MKNKICPVCGEGHLHSESELVEFKYKNTKKMLATKYSVCDECDSEIASEDDAKFNKRSVTAFHKTVDGLLTGDELKKIRKILGITQQQASIIFGGGPNSFTKYENDDVIQSAAMDSLIRLSIDSVDSFDILCRKKGIKIESVVSLKPLNIKSNLLEKIPTTTDSSGWFVLYSSSESNQYNEKAEYH</sequence>
<dbReference type="InterPro" id="IPR001387">
    <property type="entry name" value="Cro/C1-type_HTH"/>
</dbReference>
<dbReference type="EMBL" id="CP047344">
    <property type="protein sequence ID" value="QIF93961.1"/>
    <property type="molecule type" value="Genomic_DNA"/>
</dbReference>
<organism evidence="1 2">
    <name type="scientific">Proteus vulgaris</name>
    <dbReference type="NCBI Taxonomy" id="585"/>
    <lineage>
        <taxon>Bacteria</taxon>
        <taxon>Pseudomonadati</taxon>
        <taxon>Pseudomonadota</taxon>
        <taxon>Gammaproteobacteria</taxon>
        <taxon>Enterobacterales</taxon>
        <taxon>Morganellaceae</taxon>
        <taxon>Proteus</taxon>
    </lineage>
</organism>
<dbReference type="AlphaFoldDB" id="A0A6G6SJH0"/>
<dbReference type="Proteomes" id="UP000503287">
    <property type="component" value="Chromosome"/>
</dbReference>
<protein>
    <submittedName>
        <fullName evidence="1">Type II toxin-antitoxin system MqsA family antitoxin</fullName>
    </submittedName>
</protein>
<dbReference type="InterPro" id="IPR022452">
    <property type="entry name" value="MqsA"/>
</dbReference>
<gene>
    <name evidence="1" type="ORF">GTH24_08670</name>
</gene>